<dbReference type="Proteomes" id="UP000249390">
    <property type="component" value="Unassembled WGS sequence"/>
</dbReference>
<dbReference type="EMBL" id="NQVE01000027">
    <property type="protein sequence ID" value="RAL53284.1"/>
    <property type="molecule type" value="Genomic_DNA"/>
</dbReference>
<name>A0A328E5I4_9ASTE</name>
<sequence>MLQEFPDKLIVRELKSFGDRATNFEDKTMKSIAELQKVFQYNEPTGNTVLSMMIVRALEEVVLHLLLLRQAHFGNEVIDECGPWKTVGTLCWRRDMCNELVDGKKGRKTIHSSKD</sequence>
<organism evidence="1 2">
    <name type="scientific">Cuscuta australis</name>
    <dbReference type="NCBI Taxonomy" id="267555"/>
    <lineage>
        <taxon>Eukaryota</taxon>
        <taxon>Viridiplantae</taxon>
        <taxon>Streptophyta</taxon>
        <taxon>Embryophyta</taxon>
        <taxon>Tracheophyta</taxon>
        <taxon>Spermatophyta</taxon>
        <taxon>Magnoliopsida</taxon>
        <taxon>eudicotyledons</taxon>
        <taxon>Gunneridae</taxon>
        <taxon>Pentapetalae</taxon>
        <taxon>asterids</taxon>
        <taxon>lamiids</taxon>
        <taxon>Solanales</taxon>
        <taxon>Convolvulaceae</taxon>
        <taxon>Cuscuteae</taxon>
        <taxon>Cuscuta</taxon>
        <taxon>Cuscuta subgen. Grammica</taxon>
        <taxon>Cuscuta sect. Cleistogrammica</taxon>
    </lineage>
</organism>
<evidence type="ECO:0000313" key="1">
    <source>
        <dbReference type="EMBL" id="RAL53284.1"/>
    </source>
</evidence>
<accession>A0A328E5I4</accession>
<evidence type="ECO:0000313" key="2">
    <source>
        <dbReference type="Proteomes" id="UP000249390"/>
    </source>
</evidence>
<comment type="caution">
    <text evidence="1">The sequence shown here is derived from an EMBL/GenBank/DDBJ whole genome shotgun (WGS) entry which is preliminary data.</text>
</comment>
<keyword evidence="2" id="KW-1185">Reference proteome</keyword>
<dbReference type="AlphaFoldDB" id="A0A328E5I4"/>
<reference evidence="1 2" key="1">
    <citation type="submission" date="2018-06" db="EMBL/GenBank/DDBJ databases">
        <title>The Genome of Cuscuta australis (Dodder) Provides Insight into the Evolution of Plant Parasitism.</title>
        <authorList>
            <person name="Liu H."/>
        </authorList>
    </citation>
    <scope>NUCLEOTIDE SEQUENCE [LARGE SCALE GENOMIC DNA]</scope>
    <source>
        <strain evidence="2">cv. Yunnan</strain>
        <tissue evidence="1">Vines</tissue>
    </source>
</reference>
<protein>
    <submittedName>
        <fullName evidence="1">Uncharacterized protein</fullName>
    </submittedName>
</protein>
<proteinExistence type="predicted"/>
<gene>
    <name evidence="1" type="ORF">DM860_006956</name>
</gene>